<keyword evidence="2" id="KW-1185">Reference proteome</keyword>
<dbReference type="Proteomes" id="UP000765509">
    <property type="component" value="Unassembled WGS sequence"/>
</dbReference>
<proteinExistence type="predicted"/>
<organism evidence="1 2">
    <name type="scientific">Austropuccinia psidii MF-1</name>
    <dbReference type="NCBI Taxonomy" id="1389203"/>
    <lineage>
        <taxon>Eukaryota</taxon>
        <taxon>Fungi</taxon>
        <taxon>Dikarya</taxon>
        <taxon>Basidiomycota</taxon>
        <taxon>Pucciniomycotina</taxon>
        <taxon>Pucciniomycetes</taxon>
        <taxon>Pucciniales</taxon>
        <taxon>Sphaerophragmiaceae</taxon>
        <taxon>Austropuccinia</taxon>
    </lineage>
</organism>
<dbReference type="AlphaFoldDB" id="A0A9Q3GH23"/>
<evidence type="ECO:0000313" key="1">
    <source>
        <dbReference type="EMBL" id="MBW0466899.1"/>
    </source>
</evidence>
<gene>
    <name evidence="1" type="ORF">O181_006614</name>
</gene>
<protein>
    <submittedName>
        <fullName evidence="1">Uncharacterized protein</fullName>
    </submittedName>
</protein>
<dbReference type="EMBL" id="AVOT02001427">
    <property type="protein sequence ID" value="MBW0466899.1"/>
    <property type="molecule type" value="Genomic_DNA"/>
</dbReference>
<comment type="caution">
    <text evidence="1">The sequence shown here is derived from an EMBL/GenBank/DDBJ whole genome shotgun (WGS) entry which is preliminary data.</text>
</comment>
<sequence length="101" mass="11195">MIWSLPLVQNHLPLPASIPKGLQEMYLLVHNLVQQIEHKNQLVANISFQAIALYMDEKTPSSMLNQPNSTSSGLLSVEMGSLELIGSCLRIKNMPLVSLLN</sequence>
<name>A0A9Q3GH23_9BASI</name>
<reference evidence="1" key="1">
    <citation type="submission" date="2021-03" db="EMBL/GenBank/DDBJ databases">
        <title>Draft genome sequence of rust myrtle Austropuccinia psidii MF-1, a brazilian biotype.</title>
        <authorList>
            <person name="Quecine M.C."/>
            <person name="Pachon D.M.R."/>
            <person name="Bonatelli M.L."/>
            <person name="Correr F.H."/>
            <person name="Franceschini L.M."/>
            <person name="Leite T.F."/>
            <person name="Margarido G.R.A."/>
            <person name="Almeida C.A."/>
            <person name="Ferrarezi J.A."/>
            <person name="Labate C.A."/>
        </authorList>
    </citation>
    <scope>NUCLEOTIDE SEQUENCE</scope>
    <source>
        <strain evidence="1">MF-1</strain>
    </source>
</reference>
<accession>A0A9Q3GH23</accession>
<evidence type="ECO:0000313" key="2">
    <source>
        <dbReference type="Proteomes" id="UP000765509"/>
    </source>
</evidence>